<dbReference type="InterPro" id="IPR043148">
    <property type="entry name" value="TagF_C"/>
</dbReference>
<accession>A0AAT9HY73</accession>
<evidence type="ECO:0000313" key="2">
    <source>
        <dbReference type="EMBL" id="BFO22046.1"/>
    </source>
</evidence>
<proteinExistence type="predicted"/>
<dbReference type="InterPro" id="IPR007554">
    <property type="entry name" value="Glycerophosphate_synth"/>
</dbReference>
<name>A0AAT9HY73_9ACTN</name>
<dbReference type="EMBL" id="AP035768">
    <property type="protein sequence ID" value="BFO22046.1"/>
    <property type="molecule type" value="Genomic_DNA"/>
</dbReference>
<dbReference type="GO" id="GO:0047355">
    <property type="term" value="F:CDP-glycerol glycerophosphotransferase activity"/>
    <property type="evidence" value="ECO:0007669"/>
    <property type="project" value="InterPro"/>
</dbReference>
<sequence>MLVDATDEPEVQDVLLASDVLVTDYSALMFDYALLDRPIVLHADDWDAYRASRGAYLDITAEAPGHVTRSHRELAGLFGSGTWRDEESARLRSVFRERFCEFDDGRAAERVVRTLLLGEPMPDAAAGPVPVPSQSGGAGLPSPS</sequence>
<dbReference type="Gene3D" id="3.40.50.12580">
    <property type="match status" value="1"/>
</dbReference>
<reference evidence="2" key="1">
    <citation type="submission" date="2024-06" db="EMBL/GenBank/DDBJ databases">
        <authorList>
            <consortium name="consrtm"/>
            <person name="Uemura M."/>
            <person name="Terahara T."/>
        </authorList>
    </citation>
    <scope>NUCLEOTIDE SEQUENCE</scope>
    <source>
        <strain evidence="2">KM77-8</strain>
    </source>
</reference>
<evidence type="ECO:0008006" key="3">
    <source>
        <dbReference type="Google" id="ProtNLM"/>
    </source>
</evidence>
<dbReference type="GO" id="GO:0016020">
    <property type="term" value="C:membrane"/>
    <property type="evidence" value="ECO:0007669"/>
    <property type="project" value="InterPro"/>
</dbReference>
<dbReference type="PANTHER" id="PTHR37316">
    <property type="entry name" value="TEICHOIC ACID GLYCEROL-PHOSPHATE PRIMASE"/>
    <property type="match status" value="1"/>
</dbReference>
<evidence type="ECO:0000256" key="1">
    <source>
        <dbReference type="SAM" id="MobiDB-lite"/>
    </source>
</evidence>
<reference evidence="2" key="2">
    <citation type="submission" date="2024-07" db="EMBL/GenBank/DDBJ databases">
        <title>Streptomyces haneummycinica sp. nov., a new antibiotic-producing actinobacterium isolated from marine sediment.</title>
        <authorList>
            <person name="Uemura M."/>
            <person name="Hamada M."/>
            <person name="Hirano S."/>
            <person name="Kobayashi K."/>
            <person name="Ohshiro T."/>
            <person name="Kobayashi T."/>
            <person name="Terahara T."/>
        </authorList>
    </citation>
    <scope>NUCLEOTIDE SEQUENCE</scope>
    <source>
        <strain evidence="2">KM77-8</strain>
    </source>
</reference>
<gene>
    <name evidence="2" type="ORF">SHKM778_84340</name>
</gene>
<dbReference type="Pfam" id="PF04464">
    <property type="entry name" value="Glyphos_transf"/>
    <property type="match status" value="1"/>
</dbReference>
<dbReference type="PANTHER" id="PTHR37316:SF3">
    <property type="entry name" value="TEICHOIC ACID GLYCEROL-PHOSPHATE TRANSFERASE"/>
    <property type="match status" value="1"/>
</dbReference>
<dbReference type="AlphaFoldDB" id="A0AAT9HY73"/>
<protein>
    <recommendedName>
        <fullName evidence="3">CDP-glycerol:poly(Glycerophosphate) glycerophosphotransferase</fullName>
    </recommendedName>
</protein>
<feature type="region of interest" description="Disordered" evidence="1">
    <location>
        <begin position="122"/>
        <end position="144"/>
    </location>
</feature>
<organism evidence="2">
    <name type="scientific">Streptomyces haneummycinicus</name>
    <dbReference type="NCBI Taxonomy" id="3074435"/>
    <lineage>
        <taxon>Bacteria</taxon>
        <taxon>Bacillati</taxon>
        <taxon>Actinomycetota</taxon>
        <taxon>Actinomycetes</taxon>
        <taxon>Kitasatosporales</taxon>
        <taxon>Streptomycetaceae</taxon>
        <taxon>Streptomyces</taxon>
    </lineage>
</organism>
<dbReference type="InterPro" id="IPR051612">
    <property type="entry name" value="Teichoic_Acid_Biosynth"/>
</dbReference>